<evidence type="ECO:0000313" key="3">
    <source>
        <dbReference type="Proteomes" id="UP001501588"/>
    </source>
</evidence>
<accession>A0ABN1ESF9</accession>
<dbReference type="Gene3D" id="3.90.1570.10">
    <property type="entry name" value="tt1808, chain A"/>
    <property type="match status" value="1"/>
</dbReference>
<dbReference type="InterPro" id="IPR011335">
    <property type="entry name" value="Restrct_endonuc-II-like"/>
</dbReference>
<keyword evidence="3" id="KW-1185">Reference proteome</keyword>
<feature type="domain" description="Putative restriction endonuclease" evidence="1">
    <location>
        <begin position="15"/>
        <end position="179"/>
    </location>
</feature>
<gene>
    <name evidence="2" type="ORF">GCM10009416_08970</name>
</gene>
<dbReference type="PANTHER" id="PTHR36558">
    <property type="entry name" value="GLR1098 PROTEIN"/>
    <property type="match status" value="1"/>
</dbReference>
<dbReference type="Pfam" id="PF05685">
    <property type="entry name" value="Uma2"/>
    <property type="match status" value="1"/>
</dbReference>
<dbReference type="RefSeq" id="WP_343893955.1">
    <property type="nucleotide sequence ID" value="NZ_BAAAFZ010000008.1"/>
</dbReference>
<dbReference type="EMBL" id="BAAAFZ010000008">
    <property type="protein sequence ID" value="GAA0572520.1"/>
    <property type="molecule type" value="Genomic_DNA"/>
</dbReference>
<proteinExistence type="predicted"/>
<name>A0ABN1ESF9_9PROT</name>
<dbReference type="InterPro" id="IPR008538">
    <property type="entry name" value="Uma2"/>
</dbReference>
<protein>
    <recommendedName>
        <fullName evidence="1">Putative restriction endonuclease domain-containing protein</fullName>
    </recommendedName>
</protein>
<dbReference type="PANTHER" id="PTHR36558:SF1">
    <property type="entry name" value="RESTRICTION ENDONUCLEASE DOMAIN-CONTAINING PROTEIN-RELATED"/>
    <property type="match status" value="1"/>
</dbReference>
<reference evidence="2 3" key="1">
    <citation type="journal article" date="2019" name="Int. J. Syst. Evol. Microbiol.">
        <title>The Global Catalogue of Microorganisms (GCM) 10K type strain sequencing project: providing services to taxonomists for standard genome sequencing and annotation.</title>
        <authorList>
            <consortium name="The Broad Institute Genomics Platform"/>
            <consortium name="The Broad Institute Genome Sequencing Center for Infectious Disease"/>
            <person name="Wu L."/>
            <person name="Ma J."/>
        </authorList>
    </citation>
    <scope>NUCLEOTIDE SEQUENCE [LARGE SCALE GENOMIC DNA]</scope>
    <source>
        <strain evidence="2 3">JCM 9933</strain>
    </source>
</reference>
<dbReference type="InterPro" id="IPR012296">
    <property type="entry name" value="Nuclease_put_TT1808"/>
</dbReference>
<evidence type="ECO:0000259" key="1">
    <source>
        <dbReference type="Pfam" id="PF05685"/>
    </source>
</evidence>
<comment type="caution">
    <text evidence="2">The sequence shown here is derived from an EMBL/GenBank/DDBJ whole genome shotgun (WGS) entry which is preliminary data.</text>
</comment>
<dbReference type="Proteomes" id="UP001501588">
    <property type="component" value="Unassembled WGS sequence"/>
</dbReference>
<dbReference type="CDD" id="cd06260">
    <property type="entry name" value="DUF820-like"/>
    <property type="match status" value="1"/>
</dbReference>
<organism evidence="2 3">
    <name type="scientific">Craurococcus roseus</name>
    <dbReference type="NCBI Taxonomy" id="77585"/>
    <lineage>
        <taxon>Bacteria</taxon>
        <taxon>Pseudomonadati</taxon>
        <taxon>Pseudomonadota</taxon>
        <taxon>Alphaproteobacteria</taxon>
        <taxon>Acetobacterales</taxon>
        <taxon>Acetobacteraceae</taxon>
        <taxon>Craurococcus</taxon>
    </lineage>
</organism>
<evidence type="ECO:0000313" key="2">
    <source>
        <dbReference type="EMBL" id="GAA0572520.1"/>
    </source>
</evidence>
<sequence>MTALRKPAGADMTVAEFREWEPEEHPERRWQLFDGEPVSMAPASPNHQRIHAEATILLGVHLRERRPECAVLVAPGVVPRVRSAINHRVPDLGVTCAPLASGGEVGTDPVLLVEILPPSNERLTRANVWAYTTIPSVAEILLLGGVRVEAEVLRRGADGSWPEAPVFLDAEDELELASIGFRAPLRSFYRTTDLLAARR</sequence>
<dbReference type="SUPFAM" id="SSF52980">
    <property type="entry name" value="Restriction endonuclease-like"/>
    <property type="match status" value="1"/>
</dbReference>